<name>A0A7G9YQV9_9EURY</name>
<reference evidence="1" key="1">
    <citation type="submission" date="2020-06" db="EMBL/GenBank/DDBJ databases">
        <title>Unique genomic features of the anaerobic methanotrophic archaea.</title>
        <authorList>
            <person name="Chadwick G.L."/>
            <person name="Skennerton C.T."/>
            <person name="Laso-Perez R."/>
            <person name="Leu A.O."/>
            <person name="Speth D.R."/>
            <person name="Yu H."/>
            <person name="Morgan-Lang C."/>
            <person name="Hatzenpichler R."/>
            <person name="Goudeau D."/>
            <person name="Malmstrom R."/>
            <person name="Brazelton W.J."/>
            <person name="Woyke T."/>
            <person name="Hallam S.J."/>
            <person name="Tyson G.W."/>
            <person name="Wegener G."/>
            <person name="Boetius A."/>
            <person name="Orphan V."/>
        </authorList>
    </citation>
    <scope>NUCLEOTIDE SEQUENCE</scope>
</reference>
<organism evidence="1">
    <name type="scientific">Candidatus Methanogaster sp. ANME-2c ERB4</name>
    <dbReference type="NCBI Taxonomy" id="2759911"/>
    <lineage>
        <taxon>Archaea</taxon>
        <taxon>Methanobacteriati</taxon>
        <taxon>Methanobacteriota</taxon>
        <taxon>Stenosarchaea group</taxon>
        <taxon>Methanomicrobia</taxon>
        <taxon>Methanosarcinales</taxon>
        <taxon>ANME-2 cluster</taxon>
        <taxon>Candidatus Methanogasteraceae</taxon>
        <taxon>Candidatus Methanogaster</taxon>
    </lineage>
</organism>
<gene>
    <name evidence="1" type="ORF">CKJHOKLD_00014</name>
</gene>
<sequence length="53" mass="6068">MLWRNGSAPLNYVRFLDYAAGCIFLRKVGGGYIFVHRLLLDYFASLEPEEEVG</sequence>
<dbReference type="EMBL" id="MT631434">
    <property type="protein sequence ID" value="QNO50393.1"/>
    <property type="molecule type" value="Genomic_DNA"/>
</dbReference>
<protein>
    <submittedName>
        <fullName evidence="1">Uncharacterized protein</fullName>
    </submittedName>
</protein>
<dbReference type="AlphaFoldDB" id="A0A7G9YQV9"/>
<accession>A0A7G9YQV9</accession>
<proteinExistence type="predicted"/>
<evidence type="ECO:0000313" key="1">
    <source>
        <dbReference type="EMBL" id="QNO50393.1"/>
    </source>
</evidence>